<dbReference type="EMBL" id="JAFCNB010000027">
    <property type="protein sequence ID" value="MBP2708124.1"/>
    <property type="molecule type" value="Genomic_DNA"/>
</dbReference>
<evidence type="ECO:0000313" key="2">
    <source>
        <dbReference type="EMBL" id="MBP2708124.1"/>
    </source>
</evidence>
<name>A0A940WM04_9ACTN</name>
<protein>
    <submittedName>
        <fullName evidence="2">Uncharacterized protein</fullName>
    </submittedName>
</protein>
<sequence>MRWDGFGAIESDMRALVADPRWSLLTPLGRAHAIAQRCLATPDGSHWLFGAHARWYRLDRVDGRWHLSAPPSHPVVREAARPHPARAPIPPHVVPAGPDFVFDRGSTQGFVGPDVPREITERVRALLLAHRGLSTDDYPLAGGPYEEVFAPDVTGAVAAVWGTVMWCAYAPAFDGNEVLLSMFGEFLARPLPGDDWVRWLPMGSLDALVGLYAERMAFGAHEAGLRLAGLMAETATILRADPRFRPRADALLGMVEPLLSRPWLDLHAVPSGTVRRAWLSRCPPHLAPATLPETSPGDHFRHSLYDLTEALTVTASRGWEPRTVAAALLAADVSGVCGATEPAWAPPGASATAQVVTWLYGWLDDELRQAFYLALSDPANPLRACWPRGGRLAPLLVPPDRATAAALLGAAYATGLAWCRLTGTPVPASGFPVASAAVQSLIHQRDDDPGPAPAPLRTVRDPEESGWLFETQNSDISPLPPL</sequence>
<comment type="caution">
    <text evidence="2">The sequence shown here is derived from an EMBL/GenBank/DDBJ whole genome shotgun (WGS) entry which is preliminary data.</text>
</comment>
<organism evidence="2 3">
    <name type="scientific">Microbispora oryzae</name>
    <dbReference type="NCBI Taxonomy" id="2806554"/>
    <lineage>
        <taxon>Bacteria</taxon>
        <taxon>Bacillati</taxon>
        <taxon>Actinomycetota</taxon>
        <taxon>Actinomycetes</taxon>
        <taxon>Streptosporangiales</taxon>
        <taxon>Streptosporangiaceae</taxon>
        <taxon>Microbispora</taxon>
    </lineage>
</organism>
<evidence type="ECO:0000313" key="3">
    <source>
        <dbReference type="Proteomes" id="UP000674234"/>
    </source>
</evidence>
<proteinExistence type="predicted"/>
<gene>
    <name evidence="2" type="ORF">JOL79_30530</name>
</gene>
<evidence type="ECO:0000256" key="1">
    <source>
        <dbReference type="SAM" id="MobiDB-lite"/>
    </source>
</evidence>
<dbReference type="RefSeq" id="WP_210159387.1">
    <property type="nucleotide sequence ID" value="NZ_JAFCNB010000027.1"/>
</dbReference>
<accession>A0A940WM04</accession>
<feature type="region of interest" description="Disordered" evidence="1">
    <location>
        <begin position="442"/>
        <end position="482"/>
    </location>
</feature>
<dbReference type="Proteomes" id="UP000674234">
    <property type="component" value="Unassembled WGS sequence"/>
</dbReference>
<keyword evidence="3" id="KW-1185">Reference proteome</keyword>
<dbReference type="AlphaFoldDB" id="A0A940WM04"/>
<reference evidence="2" key="1">
    <citation type="submission" date="2021-02" db="EMBL/GenBank/DDBJ databases">
        <title>Draft genome sequence of Microbispora sp. RL4-1S isolated from rice leaves in Thailand.</title>
        <authorList>
            <person name="Muangham S."/>
            <person name="Duangmal K."/>
        </authorList>
    </citation>
    <scope>NUCLEOTIDE SEQUENCE</scope>
    <source>
        <strain evidence="2">RL4-1S</strain>
    </source>
</reference>